<dbReference type="RefSeq" id="WP_264543466.1">
    <property type="nucleotide sequence ID" value="NZ_BAABIP010000011.1"/>
</dbReference>
<proteinExistence type="predicted"/>
<gene>
    <name evidence="1" type="ORF">GCM10023230_15020</name>
</gene>
<comment type="caution">
    <text evidence="1">The sequence shown here is derived from an EMBL/GenBank/DDBJ whole genome shotgun (WGS) entry which is preliminary data.</text>
</comment>
<accession>A0ABP8ZUJ9</accession>
<evidence type="ECO:0000313" key="2">
    <source>
        <dbReference type="Proteomes" id="UP001500141"/>
    </source>
</evidence>
<keyword evidence="2" id="KW-1185">Reference proteome</keyword>
<organism evidence="1 2">
    <name type="scientific">Flavobacterium hankyongi</name>
    <dbReference type="NCBI Taxonomy" id="1176532"/>
    <lineage>
        <taxon>Bacteria</taxon>
        <taxon>Pseudomonadati</taxon>
        <taxon>Bacteroidota</taxon>
        <taxon>Flavobacteriia</taxon>
        <taxon>Flavobacteriales</taxon>
        <taxon>Flavobacteriaceae</taxon>
        <taxon>Flavobacterium</taxon>
    </lineage>
</organism>
<dbReference type="EMBL" id="BAABIP010000011">
    <property type="protein sequence ID" value="GAA4766271.1"/>
    <property type="molecule type" value="Genomic_DNA"/>
</dbReference>
<dbReference type="Pfam" id="PF14121">
    <property type="entry name" value="Porin_10"/>
    <property type="match status" value="1"/>
</dbReference>
<sequence>MKYFLITLFLFVFSISYSQDDELVKQDSTKRKSLREGPKEAPKAKYDQYKIISLLKDTVFVDTSLTIKKEYAFNYLRRDNFGLLPFANDGHTYNVLDYGLISSSSPLPGFGFKGKHFNYLGVNDIKYYSVATPLTELYFKTVLEQGQSLDAFVTLNTSPNLNFSIAYKGLRSLGKYINNLSSNGNFRFTTSYFTKNRRYVANLHYAGQDLMNKENDGIADIDNFESGNSEFTDRSRLEVNLADASTMLKGKRYFIDHTFRINKNDNTNNILIDHQFSYETKYFEFKMPTKTERFGTSYVNSNYNDLTKNNVMYNRLGGTFSNSLVGKFNFFVENFKYNYFYDRYVVTGSQISIPNTNNNNLNAVGGKYFYNKNKINGYVLFSKAISKQTFSTLDISLKYKFNEKNHFSAQYLNLSKVPDMNYTLYQSDFVNYNWKNSFDNEKINTLKVDATTQWGSAQAQISTLTDHLYFSDDSNTSGVILLSPKQYNGTIGYLSIRVGKEFKVGKFALDNTVLYQQVSQDDPILNVPKITTRNSLYYSDFLFKKAMFLQTGFTFQYFTEYYANAYNPLIAEFYTQNTTKIGDYPLIDFFVNARVQQCRIFLKAEHFNASFTGRDYYAAPNNPYKDFVIRFGLVWNFFQ</sequence>
<evidence type="ECO:0000313" key="1">
    <source>
        <dbReference type="EMBL" id="GAA4766271.1"/>
    </source>
</evidence>
<protein>
    <submittedName>
        <fullName evidence="1">Porin</fullName>
    </submittedName>
</protein>
<name>A0ABP8ZUJ9_9FLAO</name>
<dbReference type="Proteomes" id="UP001500141">
    <property type="component" value="Unassembled WGS sequence"/>
</dbReference>
<dbReference type="InterPro" id="IPR025631">
    <property type="entry name" value="Porin_10"/>
</dbReference>
<reference evidence="2" key="1">
    <citation type="journal article" date="2019" name="Int. J. Syst. Evol. Microbiol.">
        <title>The Global Catalogue of Microorganisms (GCM) 10K type strain sequencing project: providing services to taxonomists for standard genome sequencing and annotation.</title>
        <authorList>
            <consortium name="The Broad Institute Genomics Platform"/>
            <consortium name="The Broad Institute Genome Sequencing Center for Infectious Disease"/>
            <person name="Wu L."/>
            <person name="Ma J."/>
        </authorList>
    </citation>
    <scope>NUCLEOTIDE SEQUENCE [LARGE SCALE GENOMIC DNA]</scope>
    <source>
        <strain evidence="2">JCM 18198</strain>
    </source>
</reference>